<protein>
    <recommendedName>
        <fullName evidence="4">JmjC domain-containing protein</fullName>
    </recommendedName>
</protein>
<evidence type="ECO:0008006" key="4">
    <source>
        <dbReference type="Google" id="ProtNLM"/>
    </source>
</evidence>
<evidence type="ECO:0000256" key="1">
    <source>
        <dbReference type="SAM" id="MobiDB-lite"/>
    </source>
</evidence>
<reference evidence="2 3" key="1">
    <citation type="journal article" date="2019" name="Nat. Ecol. Evol.">
        <title>Megaphylogeny resolves global patterns of mushroom evolution.</title>
        <authorList>
            <person name="Varga T."/>
            <person name="Krizsan K."/>
            <person name="Foldi C."/>
            <person name="Dima B."/>
            <person name="Sanchez-Garcia M."/>
            <person name="Sanchez-Ramirez S."/>
            <person name="Szollosi G.J."/>
            <person name="Szarkandi J.G."/>
            <person name="Papp V."/>
            <person name="Albert L."/>
            <person name="Andreopoulos W."/>
            <person name="Angelini C."/>
            <person name="Antonin V."/>
            <person name="Barry K.W."/>
            <person name="Bougher N.L."/>
            <person name="Buchanan P."/>
            <person name="Buyck B."/>
            <person name="Bense V."/>
            <person name="Catcheside P."/>
            <person name="Chovatia M."/>
            <person name="Cooper J."/>
            <person name="Damon W."/>
            <person name="Desjardin D."/>
            <person name="Finy P."/>
            <person name="Geml J."/>
            <person name="Haridas S."/>
            <person name="Hughes K."/>
            <person name="Justo A."/>
            <person name="Karasinski D."/>
            <person name="Kautmanova I."/>
            <person name="Kiss B."/>
            <person name="Kocsube S."/>
            <person name="Kotiranta H."/>
            <person name="LaButti K.M."/>
            <person name="Lechner B.E."/>
            <person name="Liimatainen K."/>
            <person name="Lipzen A."/>
            <person name="Lukacs Z."/>
            <person name="Mihaltcheva S."/>
            <person name="Morgado L.N."/>
            <person name="Niskanen T."/>
            <person name="Noordeloos M.E."/>
            <person name="Ohm R.A."/>
            <person name="Ortiz-Santana B."/>
            <person name="Ovrebo C."/>
            <person name="Racz N."/>
            <person name="Riley R."/>
            <person name="Savchenko A."/>
            <person name="Shiryaev A."/>
            <person name="Soop K."/>
            <person name="Spirin V."/>
            <person name="Szebenyi C."/>
            <person name="Tomsovsky M."/>
            <person name="Tulloss R.E."/>
            <person name="Uehling J."/>
            <person name="Grigoriev I.V."/>
            <person name="Vagvolgyi C."/>
            <person name="Papp T."/>
            <person name="Martin F.M."/>
            <person name="Miettinen O."/>
            <person name="Hibbett D.S."/>
            <person name="Nagy L.G."/>
        </authorList>
    </citation>
    <scope>NUCLEOTIDE SEQUENCE [LARGE SCALE GENOMIC DNA]</scope>
    <source>
        <strain evidence="2 3">CBS 962.96</strain>
    </source>
</reference>
<organism evidence="2 3">
    <name type="scientific">Dendrothele bispora (strain CBS 962.96)</name>
    <dbReference type="NCBI Taxonomy" id="1314807"/>
    <lineage>
        <taxon>Eukaryota</taxon>
        <taxon>Fungi</taxon>
        <taxon>Dikarya</taxon>
        <taxon>Basidiomycota</taxon>
        <taxon>Agaricomycotina</taxon>
        <taxon>Agaricomycetes</taxon>
        <taxon>Agaricomycetidae</taxon>
        <taxon>Agaricales</taxon>
        <taxon>Agaricales incertae sedis</taxon>
        <taxon>Dendrothele</taxon>
    </lineage>
</organism>
<gene>
    <name evidence="2" type="ORF">K435DRAFT_860092</name>
</gene>
<dbReference type="AlphaFoldDB" id="A0A4S8M037"/>
<feature type="region of interest" description="Disordered" evidence="1">
    <location>
        <begin position="55"/>
        <end position="108"/>
    </location>
</feature>
<accession>A0A4S8M037</accession>
<name>A0A4S8M037_DENBC</name>
<sequence>MKLSDLVALVIEKHGHHNYTGRMLREPNETKEQWIQRQELLADTPISEKVWKQLDRTGNNPSNYIRNIVNREKRSPSPPSPGPSVPETSHPGSSLQTPSDPSGLSVQTSPIISTFSLPVTEENPPHICLDLTEGVKGVMIPSEATELVWRTNLGNEVKTCAPCLIAEGKNILQKDEDHLRNLAEKFGLTEATTENLIFFSPDMDLNTLLHNIRFHVANNHVVVVTKGLKEKKQENVQFDKRKLQRFLEEDSVLEERPVQAHSMFLKSDYIDAPEEPQNTTIGAFINQFNDKSDAQFILDVPIAQAVGIPSKYIRLDDLASAVTNTARSQKVLVDKAWGLLHQANTFTCCHHDCDGKATIIWPVTGAKLWSFFFPSRSLSATDVHQVQRELCENKLGLPASEKGHFETIFISDGDLVIQPPGIVHQVFTPVPSYFKGSSFWTFDSLHLTRFSRELDQLYGESTTNVDHADELTLGSLVCMALALPMRTDLILYKRPMVALYDMIVNREQFMSKTYIELTARKENWDIKDLHESGSGQTHDL</sequence>
<feature type="compositionally biased region" description="Polar residues" evidence="1">
    <location>
        <begin position="90"/>
        <end position="108"/>
    </location>
</feature>
<feature type="compositionally biased region" description="Polar residues" evidence="1">
    <location>
        <begin position="56"/>
        <end position="65"/>
    </location>
</feature>
<dbReference type="SUPFAM" id="SSF51197">
    <property type="entry name" value="Clavaminate synthase-like"/>
    <property type="match status" value="1"/>
</dbReference>
<dbReference type="Gene3D" id="2.60.120.650">
    <property type="entry name" value="Cupin"/>
    <property type="match status" value="1"/>
</dbReference>
<dbReference type="EMBL" id="ML179213">
    <property type="protein sequence ID" value="THU94923.1"/>
    <property type="molecule type" value="Genomic_DNA"/>
</dbReference>
<keyword evidence="3" id="KW-1185">Reference proteome</keyword>
<evidence type="ECO:0000313" key="2">
    <source>
        <dbReference type="EMBL" id="THU94923.1"/>
    </source>
</evidence>
<dbReference type="Proteomes" id="UP000297245">
    <property type="component" value="Unassembled WGS sequence"/>
</dbReference>
<proteinExistence type="predicted"/>
<dbReference type="OrthoDB" id="2635829at2759"/>
<evidence type="ECO:0000313" key="3">
    <source>
        <dbReference type="Proteomes" id="UP000297245"/>
    </source>
</evidence>